<gene>
    <name evidence="3" type="primary">LOC117236640</name>
</gene>
<keyword evidence="1" id="KW-0040">ANK repeat</keyword>
<keyword evidence="2" id="KW-1185">Reference proteome</keyword>
<dbReference type="AlphaFoldDB" id="A0A6J3KRI1"/>
<dbReference type="PROSITE" id="PS50088">
    <property type="entry name" value="ANK_REPEAT"/>
    <property type="match status" value="1"/>
</dbReference>
<dbReference type="InterPro" id="IPR036770">
    <property type="entry name" value="Ankyrin_rpt-contain_sf"/>
</dbReference>
<sequence>MFETIYEACPSALLNSLNDDATPLCIAAMKDDKNLFFRLIESGFNVSIYNDYTYSMMTLSIVLEIKNLAKYFNTEDYWNGNSDNILIENEPDNKDCLSLSKLVNENNSNKSPLNVHRIPIVTFDTTMCNNVNCNNNVIKDPNELSKPCALSLETNHSEGVRSCLISLTLTCNLNELLPTSPNIYVSQNKHNEGMNLNIEDETKDKQLFVNEDEDVIMLTCSKSSKNVSELPLQRLQSKYDYCRI</sequence>
<protein>
    <submittedName>
        <fullName evidence="3">Uncharacterized protein LOC117236640</fullName>
    </submittedName>
</protein>
<evidence type="ECO:0000313" key="3">
    <source>
        <dbReference type="RefSeq" id="XP_033355660.1"/>
    </source>
</evidence>
<name>A0A6J3KRI1_9HYME</name>
<dbReference type="InterPro" id="IPR002110">
    <property type="entry name" value="Ankyrin_rpt"/>
</dbReference>
<evidence type="ECO:0000313" key="2">
    <source>
        <dbReference type="Proteomes" id="UP000504631"/>
    </source>
</evidence>
<dbReference type="SUPFAM" id="SSF48403">
    <property type="entry name" value="Ankyrin repeat"/>
    <property type="match status" value="1"/>
</dbReference>
<feature type="repeat" description="ANK" evidence="1">
    <location>
        <begin position="19"/>
        <end position="51"/>
    </location>
</feature>
<dbReference type="KEGG" id="bvk:117236640"/>
<dbReference type="GeneID" id="117236640"/>
<evidence type="ECO:0000256" key="1">
    <source>
        <dbReference type="PROSITE-ProRule" id="PRU00023"/>
    </source>
</evidence>
<dbReference type="RefSeq" id="XP_033355660.1">
    <property type="nucleotide sequence ID" value="XM_033499769.1"/>
</dbReference>
<reference evidence="3" key="1">
    <citation type="submission" date="2025-08" db="UniProtKB">
        <authorList>
            <consortium name="RefSeq"/>
        </authorList>
    </citation>
    <scope>IDENTIFICATION</scope>
    <source>
        <tissue evidence="3">Muscle</tissue>
    </source>
</reference>
<accession>A0A6J3KRI1</accession>
<organism evidence="2 3">
    <name type="scientific">Bombus vosnesenskii</name>
    <dbReference type="NCBI Taxonomy" id="207650"/>
    <lineage>
        <taxon>Eukaryota</taxon>
        <taxon>Metazoa</taxon>
        <taxon>Ecdysozoa</taxon>
        <taxon>Arthropoda</taxon>
        <taxon>Hexapoda</taxon>
        <taxon>Insecta</taxon>
        <taxon>Pterygota</taxon>
        <taxon>Neoptera</taxon>
        <taxon>Endopterygota</taxon>
        <taxon>Hymenoptera</taxon>
        <taxon>Apocrita</taxon>
        <taxon>Aculeata</taxon>
        <taxon>Apoidea</taxon>
        <taxon>Anthophila</taxon>
        <taxon>Apidae</taxon>
        <taxon>Bombus</taxon>
        <taxon>Pyrobombus</taxon>
    </lineage>
</organism>
<proteinExistence type="predicted"/>
<dbReference type="Proteomes" id="UP000504631">
    <property type="component" value="Unplaced"/>
</dbReference>